<keyword evidence="3" id="KW-1185">Reference proteome</keyword>
<evidence type="ECO:0000313" key="2">
    <source>
        <dbReference type="EMBL" id="MBO3117445.1"/>
    </source>
</evidence>
<dbReference type="Proteomes" id="UP000676776">
    <property type="component" value="Unassembled WGS sequence"/>
</dbReference>
<dbReference type="Pfam" id="PF12099">
    <property type="entry name" value="DUF3575"/>
    <property type="match status" value="1"/>
</dbReference>
<gene>
    <name evidence="2" type="ORF">J4050_11845</name>
</gene>
<dbReference type="InterPro" id="IPR021958">
    <property type="entry name" value="DUF3575"/>
</dbReference>
<sequence length="242" mass="26694">MKKISLLLALIIAQLSLGQDADTDTKKRANEVGIEFLGLIDGQTMISYERSFGKHWSGLIGAGPKSKEGLVNISGIDGPSIQTGDVFYTGFKILLEGRYYVSEHTNGRAIGFYFGFYTKFSDFNSDLVGTYTDSAGDQFNVNFDAGINVVSAGFMVGYKLPLSKRLAIDFLIAGPGAGNYSFSIQNKSDDLPESFFDDLNDALENISLLDLIEADFEFDRSKQRSSFTVPSFRYAISLKYNF</sequence>
<protein>
    <submittedName>
        <fullName evidence="2">DUF3575 domain-containing protein</fullName>
    </submittedName>
</protein>
<dbReference type="EMBL" id="JAGEVF010000009">
    <property type="protein sequence ID" value="MBO3117445.1"/>
    <property type="molecule type" value="Genomic_DNA"/>
</dbReference>
<accession>A0ABS3T6U8</accession>
<reference evidence="2 3" key="1">
    <citation type="submission" date="2021-03" db="EMBL/GenBank/DDBJ databases">
        <title>Winogradskyella sp. nov., isolated from costal sediment.</title>
        <authorList>
            <person name="Gao C."/>
        </authorList>
    </citation>
    <scope>NUCLEOTIDE SEQUENCE [LARGE SCALE GENOMIC DNA]</scope>
    <source>
        <strain evidence="2 3">DF17</strain>
    </source>
</reference>
<proteinExistence type="predicted"/>
<feature type="signal peptide" evidence="1">
    <location>
        <begin position="1"/>
        <end position="21"/>
    </location>
</feature>
<evidence type="ECO:0000313" key="3">
    <source>
        <dbReference type="Proteomes" id="UP000676776"/>
    </source>
</evidence>
<keyword evidence="1" id="KW-0732">Signal</keyword>
<feature type="chain" id="PRO_5045722636" evidence="1">
    <location>
        <begin position="22"/>
        <end position="242"/>
    </location>
</feature>
<evidence type="ECO:0000256" key="1">
    <source>
        <dbReference type="SAM" id="SignalP"/>
    </source>
</evidence>
<dbReference type="RefSeq" id="WP_208154797.1">
    <property type="nucleotide sequence ID" value="NZ_JAGEVF010000009.1"/>
</dbReference>
<comment type="caution">
    <text evidence="2">The sequence shown here is derived from an EMBL/GenBank/DDBJ whole genome shotgun (WGS) entry which is preliminary data.</text>
</comment>
<name>A0ABS3T6U8_9FLAO</name>
<organism evidence="2 3">
    <name type="scientific">Winogradskyella pelagia</name>
    <dbReference type="NCBI Taxonomy" id="2819984"/>
    <lineage>
        <taxon>Bacteria</taxon>
        <taxon>Pseudomonadati</taxon>
        <taxon>Bacteroidota</taxon>
        <taxon>Flavobacteriia</taxon>
        <taxon>Flavobacteriales</taxon>
        <taxon>Flavobacteriaceae</taxon>
        <taxon>Winogradskyella</taxon>
    </lineage>
</organism>